<dbReference type="AlphaFoldDB" id="A0A5N6MKI8"/>
<protein>
    <submittedName>
        <fullName evidence="1">Uncharacterized protein</fullName>
    </submittedName>
</protein>
<dbReference type="OrthoDB" id="692647at2759"/>
<evidence type="ECO:0000313" key="1">
    <source>
        <dbReference type="EMBL" id="KAD3640596.1"/>
    </source>
</evidence>
<dbReference type="Proteomes" id="UP000326396">
    <property type="component" value="Linkage Group LG5"/>
</dbReference>
<accession>A0A5N6MKI8</accession>
<evidence type="ECO:0000313" key="2">
    <source>
        <dbReference type="Proteomes" id="UP000326396"/>
    </source>
</evidence>
<gene>
    <name evidence="1" type="ORF">E3N88_29819</name>
</gene>
<comment type="caution">
    <text evidence="1">The sequence shown here is derived from an EMBL/GenBank/DDBJ whole genome shotgun (WGS) entry which is preliminary data.</text>
</comment>
<proteinExistence type="predicted"/>
<sequence length="98" mass="11015">MEHVCTDPLSNQFLDLFSIESSKGCKIPDGVRVIGGLIRIQFQWTVQALTSTEQQQVSTISNLIGSFQFNQGNDGWRWNIGIEGEFTVQSIKRALQVQ</sequence>
<name>A0A5N6MKI8_9ASTR</name>
<organism evidence="1 2">
    <name type="scientific">Mikania micrantha</name>
    <name type="common">bitter vine</name>
    <dbReference type="NCBI Taxonomy" id="192012"/>
    <lineage>
        <taxon>Eukaryota</taxon>
        <taxon>Viridiplantae</taxon>
        <taxon>Streptophyta</taxon>
        <taxon>Embryophyta</taxon>
        <taxon>Tracheophyta</taxon>
        <taxon>Spermatophyta</taxon>
        <taxon>Magnoliopsida</taxon>
        <taxon>eudicotyledons</taxon>
        <taxon>Gunneridae</taxon>
        <taxon>Pentapetalae</taxon>
        <taxon>asterids</taxon>
        <taxon>campanulids</taxon>
        <taxon>Asterales</taxon>
        <taxon>Asteraceae</taxon>
        <taxon>Asteroideae</taxon>
        <taxon>Heliantheae alliance</taxon>
        <taxon>Eupatorieae</taxon>
        <taxon>Mikania</taxon>
    </lineage>
</organism>
<keyword evidence="2" id="KW-1185">Reference proteome</keyword>
<dbReference type="EMBL" id="SZYD01000015">
    <property type="protein sequence ID" value="KAD3640596.1"/>
    <property type="molecule type" value="Genomic_DNA"/>
</dbReference>
<reference evidence="1 2" key="1">
    <citation type="submission" date="2019-05" db="EMBL/GenBank/DDBJ databases">
        <title>Mikania micrantha, genome provides insights into the molecular mechanism of rapid growth.</title>
        <authorList>
            <person name="Liu B."/>
        </authorList>
    </citation>
    <scope>NUCLEOTIDE SEQUENCE [LARGE SCALE GENOMIC DNA]</scope>
    <source>
        <strain evidence="1">NLD-2019</strain>
        <tissue evidence="1">Leaf</tissue>
    </source>
</reference>